<dbReference type="InterPro" id="IPR036271">
    <property type="entry name" value="Tet_transcr_reg_TetR-rel_C_sf"/>
</dbReference>
<evidence type="ECO:0000256" key="3">
    <source>
        <dbReference type="ARBA" id="ARBA00023163"/>
    </source>
</evidence>
<organism evidence="6 7">
    <name type="scientific">Desmospora activa DSM 45169</name>
    <dbReference type="NCBI Taxonomy" id="1121389"/>
    <lineage>
        <taxon>Bacteria</taxon>
        <taxon>Bacillati</taxon>
        <taxon>Bacillota</taxon>
        <taxon>Bacilli</taxon>
        <taxon>Bacillales</taxon>
        <taxon>Thermoactinomycetaceae</taxon>
        <taxon>Desmospora</taxon>
    </lineage>
</organism>
<evidence type="ECO:0000313" key="7">
    <source>
        <dbReference type="Proteomes" id="UP000241639"/>
    </source>
</evidence>
<dbReference type="Proteomes" id="UP000241639">
    <property type="component" value="Unassembled WGS sequence"/>
</dbReference>
<evidence type="ECO:0000256" key="4">
    <source>
        <dbReference type="PROSITE-ProRule" id="PRU00335"/>
    </source>
</evidence>
<evidence type="ECO:0000256" key="1">
    <source>
        <dbReference type="ARBA" id="ARBA00023015"/>
    </source>
</evidence>
<keyword evidence="7" id="KW-1185">Reference proteome</keyword>
<name>A0A2T4ZBZ1_9BACL</name>
<dbReference type="RefSeq" id="WP_170105352.1">
    <property type="nucleotide sequence ID" value="NZ_PZZP01000001.1"/>
</dbReference>
<gene>
    <name evidence="6" type="ORF">C8J48_2015</name>
</gene>
<dbReference type="PROSITE" id="PS50977">
    <property type="entry name" value="HTH_TETR_2"/>
    <property type="match status" value="1"/>
</dbReference>
<dbReference type="PANTHER" id="PTHR47506:SF1">
    <property type="entry name" value="HTH-TYPE TRANSCRIPTIONAL REGULATOR YJDC"/>
    <property type="match status" value="1"/>
</dbReference>
<comment type="caution">
    <text evidence="6">The sequence shown here is derived from an EMBL/GenBank/DDBJ whole genome shotgun (WGS) entry which is preliminary data.</text>
</comment>
<sequence length="198" mass="22104">MRVGKGSSYPILLETTEALIREKGCQQTTLKEIMESSGLSKGAIYHYVKSKDELFGLVLKERLAKVNQRFQEAVNTDSPDLETPLAAIVQGMTHVDNPEDVTNRIFIYLLGKNEDPTVEALLKEGYRIAEENAVDWIEAGQENGVISKEIDAKKTAHLFIVLSYGLRVRAMVEPDNPAFRLEDLHAYMHNILRGGGMG</sequence>
<evidence type="ECO:0000256" key="2">
    <source>
        <dbReference type="ARBA" id="ARBA00023125"/>
    </source>
</evidence>
<dbReference type="SUPFAM" id="SSF48498">
    <property type="entry name" value="Tetracyclin repressor-like, C-terminal domain"/>
    <property type="match status" value="1"/>
</dbReference>
<dbReference type="SUPFAM" id="SSF46689">
    <property type="entry name" value="Homeodomain-like"/>
    <property type="match status" value="1"/>
</dbReference>
<dbReference type="GO" id="GO:0003677">
    <property type="term" value="F:DNA binding"/>
    <property type="evidence" value="ECO:0007669"/>
    <property type="project" value="UniProtKB-UniRule"/>
</dbReference>
<dbReference type="AlphaFoldDB" id="A0A2T4ZBZ1"/>
<feature type="domain" description="HTH tetR-type" evidence="5">
    <location>
        <begin position="6"/>
        <end position="66"/>
    </location>
</feature>
<dbReference type="InterPro" id="IPR009057">
    <property type="entry name" value="Homeodomain-like_sf"/>
</dbReference>
<dbReference type="InterPro" id="IPR001647">
    <property type="entry name" value="HTH_TetR"/>
</dbReference>
<feature type="DNA-binding region" description="H-T-H motif" evidence="4">
    <location>
        <begin position="29"/>
        <end position="48"/>
    </location>
</feature>
<proteinExistence type="predicted"/>
<protein>
    <submittedName>
        <fullName evidence="6">TetR family transcriptional regulator</fullName>
    </submittedName>
</protein>
<dbReference type="Gene3D" id="1.10.357.10">
    <property type="entry name" value="Tetracycline Repressor, domain 2"/>
    <property type="match status" value="1"/>
</dbReference>
<keyword evidence="3" id="KW-0804">Transcription</keyword>
<keyword evidence="1" id="KW-0805">Transcription regulation</keyword>
<dbReference type="PRINTS" id="PR00455">
    <property type="entry name" value="HTHTETR"/>
</dbReference>
<evidence type="ECO:0000259" key="5">
    <source>
        <dbReference type="PROSITE" id="PS50977"/>
    </source>
</evidence>
<accession>A0A2T4ZBZ1</accession>
<keyword evidence="2 4" id="KW-0238">DNA-binding</keyword>
<evidence type="ECO:0000313" key="6">
    <source>
        <dbReference type="EMBL" id="PTM59397.1"/>
    </source>
</evidence>
<reference evidence="6 7" key="1">
    <citation type="submission" date="2018-04" db="EMBL/GenBank/DDBJ databases">
        <title>Genomic Encyclopedia of Archaeal and Bacterial Type Strains, Phase II (KMG-II): from individual species to whole genera.</title>
        <authorList>
            <person name="Goeker M."/>
        </authorList>
    </citation>
    <scope>NUCLEOTIDE SEQUENCE [LARGE SCALE GENOMIC DNA]</scope>
    <source>
        <strain evidence="6 7">DSM 45169</strain>
    </source>
</reference>
<dbReference type="PANTHER" id="PTHR47506">
    <property type="entry name" value="TRANSCRIPTIONAL REGULATORY PROTEIN"/>
    <property type="match status" value="1"/>
</dbReference>
<dbReference type="Pfam" id="PF00440">
    <property type="entry name" value="TetR_N"/>
    <property type="match status" value="1"/>
</dbReference>
<dbReference type="EMBL" id="PZZP01000001">
    <property type="protein sequence ID" value="PTM59397.1"/>
    <property type="molecule type" value="Genomic_DNA"/>
</dbReference>